<dbReference type="Proteomes" id="UP000436088">
    <property type="component" value="Unassembled WGS sequence"/>
</dbReference>
<evidence type="ECO:0000313" key="2">
    <source>
        <dbReference type="Proteomes" id="UP000436088"/>
    </source>
</evidence>
<sequence>MELRRQCRTITTTDLNLPDSDELDGTMSSPIGPQINRVTKVIVFRCKFLQHFLECPFTHFPSGYPRTTYVAWCSSAEDTWIHLWCNTRIANHHNPIDNIAEGFRYTSKPESECQKFHVISIDFNVHTLLCWLQTLNGRIGVILWLPRLFGLGVLGAA</sequence>
<name>A0A6A3AZJ6_HIBSY</name>
<comment type="caution">
    <text evidence="1">The sequence shown here is derived from an EMBL/GenBank/DDBJ whole genome shotgun (WGS) entry which is preliminary data.</text>
</comment>
<evidence type="ECO:0000313" key="1">
    <source>
        <dbReference type="EMBL" id="KAE8710120.1"/>
    </source>
</evidence>
<gene>
    <name evidence="1" type="ORF">F3Y22_tig00110327pilonHSYRG00042</name>
</gene>
<proteinExistence type="predicted"/>
<keyword evidence="2" id="KW-1185">Reference proteome</keyword>
<accession>A0A6A3AZJ6</accession>
<organism evidence="1 2">
    <name type="scientific">Hibiscus syriacus</name>
    <name type="common">Rose of Sharon</name>
    <dbReference type="NCBI Taxonomy" id="106335"/>
    <lineage>
        <taxon>Eukaryota</taxon>
        <taxon>Viridiplantae</taxon>
        <taxon>Streptophyta</taxon>
        <taxon>Embryophyta</taxon>
        <taxon>Tracheophyta</taxon>
        <taxon>Spermatophyta</taxon>
        <taxon>Magnoliopsida</taxon>
        <taxon>eudicotyledons</taxon>
        <taxon>Gunneridae</taxon>
        <taxon>Pentapetalae</taxon>
        <taxon>rosids</taxon>
        <taxon>malvids</taxon>
        <taxon>Malvales</taxon>
        <taxon>Malvaceae</taxon>
        <taxon>Malvoideae</taxon>
        <taxon>Hibiscus</taxon>
    </lineage>
</organism>
<reference evidence="1" key="1">
    <citation type="submission" date="2019-09" db="EMBL/GenBank/DDBJ databases">
        <title>Draft genome information of white flower Hibiscus syriacus.</title>
        <authorList>
            <person name="Kim Y.-M."/>
        </authorList>
    </citation>
    <scope>NUCLEOTIDE SEQUENCE [LARGE SCALE GENOMIC DNA]</scope>
    <source>
        <strain evidence="1">YM2019G1</strain>
    </source>
</reference>
<dbReference type="EMBL" id="VEPZ02000933">
    <property type="protein sequence ID" value="KAE8710120.1"/>
    <property type="molecule type" value="Genomic_DNA"/>
</dbReference>
<dbReference type="AlphaFoldDB" id="A0A6A3AZJ6"/>
<protein>
    <submittedName>
        <fullName evidence="1">Uncharacterized protein</fullName>
    </submittedName>
</protein>